<evidence type="ECO:0000313" key="2">
    <source>
        <dbReference type="Proteomes" id="UP000828390"/>
    </source>
</evidence>
<accession>A0A9D4LJ12</accession>
<dbReference type="Proteomes" id="UP000828390">
    <property type="component" value="Unassembled WGS sequence"/>
</dbReference>
<keyword evidence="2" id="KW-1185">Reference proteome</keyword>
<evidence type="ECO:0000313" key="1">
    <source>
        <dbReference type="EMBL" id="KAH3858297.1"/>
    </source>
</evidence>
<sequence length="50" mass="5721">MLRMMATEAGLPVEKRLTNHSTHKRLVKKLREHTIPATEIMSVTGHKNVQ</sequence>
<protein>
    <recommendedName>
        <fullName evidence="3">Tyr recombinase domain-containing protein</fullName>
    </recommendedName>
</protein>
<name>A0A9D4LJ12_DREPO</name>
<evidence type="ECO:0008006" key="3">
    <source>
        <dbReference type="Google" id="ProtNLM"/>
    </source>
</evidence>
<dbReference type="AlphaFoldDB" id="A0A9D4LJ12"/>
<organism evidence="1 2">
    <name type="scientific">Dreissena polymorpha</name>
    <name type="common">Zebra mussel</name>
    <name type="synonym">Mytilus polymorpha</name>
    <dbReference type="NCBI Taxonomy" id="45954"/>
    <lineage>
        <taxon>Eukaryota</taxon>
        <taxon>Metazoa</taxon>
        <taxon>Spiralia</taxon>
        <taxon>Lophotrochozoa</taxon>
        <taxon>Mollusca</taxon>
        <taxon>Bivalvia</taxon>
        <taxon>Autobranchia</taxon>
        <taxon>Heteroconchia</taxon>
        <taxon>Euheterodonta</taxon>
        <taxon>Imparidentia</taxon>
        <taxon>Neoheterodontei</taxon>
        <taxon>Myida</taxon>
        <taxon>Dreissenoidea</taxon>
        <taxon>Dreissenidae</taxon>
        <taxon>Dreissena</taxon>
    </lineage>
</organism>
<reference evidence="1" key="1">
    <citation type="journal article" date="2019" name="bioRxiv">
        <title>The Genome of the Zebra Mussel, Dreissena polymorpha: A Resource for Invasive Species Research.</title>
        <authorList>
            <person name="McCartney M.A."/>
            <person name="Auch B."/>
            <person name="Kono T."/>
            <person name="Mallez S."/>
            <person name="Zhang Y."/>
            <person name="Obille A."/>
            <person name="Becker A."/>
            <person name="Abrahante J.E."/>
            <person name="Garbe J."/>
            <person name="Badalamenti J.P."/>
            <person name="Herman A."/>
            <person name="Mangelson H."/>
            <person name="Liachko I."/>
            <person name="Sullivan S."/>
            <person name="Sone E.D."/>
            <person name="Koren S."/>
            <person name="Silverstein K.A.T."/>
            <person name="Beckman K.B."/>
            <person name="Gohl D.M."/>
        </authorList>
    </citation>
    <scope>NUCLEOTIDE SEQUENCE</scope>
    <source>
        <strain evidence="1">Duluth1</strain>
        <tissue evidence="1">Whole animal</tissue>
    </source>
</reference>
<gene>
    <name evidence="1" type="ORF">DPMN_100919</name>
</gene>
<proteinExistence type="predicted"/>
<reference evidence="1" key="2">
    <citation type="submission" date="2020-11" db="EMBL/GenBank/DDBJ databases">
        <authorList>
            <person name="McCartney M.A."/>
            <person name="Auch B."/>
            <person name="Kono T."/>
            <person name="Mallez S."/>
            <person name="Becker A."/>
            <person name="Gohl D.M."/>
            <person name="Silverstein K.A.T."/>
            <person name="Koren S."/>
            <person name="Bechman K.B."/>
            <person name="Herman A."/>
            <person name="Abrahante J.E."/>
            <person name="Garbe J."/>
        </authorList>
    </citation>
    <scope>NUCLEOTIDE SEQUENCE</scope>
    <source>
        <strain evidence="1">Duluth1</strain>
        <tissue evidence="1">Whole animal</tissue>
    </source>
</reference>
<comment type="caution">
    <text evidence="1">The sequence shown here is derived from an EMBL/GenBank/DDBJ whole genome shotgun (WGS) entry which is preliminary data.</text>
</comment>
<dbReference type="EMBL" id="JAIWYP010000003">
    <property type="protein sequence ID" value="KAH3858297.1"/>
    <property type="molecule type" value="Genomic_DNA"/>
</dbReference>